<dbReference type="SMART" id="SM00283">
    <property type="entry name" value="MA"/>
    <property type="match status" value="1"/>
</dbReference>
<dbReference type="GO" id="GO:0007165">
    <property type="term" value="P:signal transduction"/>
    <property type="evidence" value="ECO:0007669"/>
    <property type="project" value="UniProtKB-KW"/>
</dbReference>
<reference evidence="6" key="1">
    <citation type="submission" date="2021-04" db="EMBL/GenBank/DDBJ databases">
        <title>Draft genome sequence of Xylanibacillus composti strain K13.</title>
        <authorList>
            <person name="Uke A."/>
            <person name="Chhe C."/>
            <person name="Baramee S."/>
            <person name="Kosugi A."/>
        </authorList>
    </citation>
    <scope>NUCLEOTIDE SEQUENCE</scope>
    <source>
        <strain evidence="6">K13</strain>
    </source>
</reference>
<keyword evidence="7" id="KW-1185">Reference proteome</keyword>
<dbReference type="Proteomes" id="UP000677918">
    <property type="component" value="Unassembled WGS sequence"/>
</dbReference>
<evidence type="ECO:0000256" key="3">
    <source>
        <dbReference type="PROSITE-ProRule" id="PRU00284"/>
    </source>
</evidence>
<evidence type="ECO:0000256" key="1">
    <source>
        <dbReference type="ARBA" id="ARBA00023224"/>
    </source>
</evidence>
<gene>
    <name evidence="6" type="ORF">XYCOK13_20760</name>
</gene>
<dbReference type="PROSITE" id="PS50111">
    <property type="entry name" value="CHEMOTAXIS_TRANSDUC_2"/>
    <property type="match status" value="1"/>
</dbReference>
<proteinExistence type="inferred from homology"/>
<dbReference type="PANTHER" id="PTHR32089">
    <property type="entry name" value="METHYL-ACCEPTING CHEMOTAXIS PROTEIN MCPB"/>
    <property type="match status" value="1"/>
</dbReference>
<dbReference type="InterPro" id="IPR004089">
    <property type="entry name" value="MCPsignal_dom"/>
</dbReference>
<protein>
    <submittedName>
        <fullName evidence="6">Methyl-accepting chemotaxis sensory transducer</fullName>
    </submittedName>
</protein>
<dbReference type="Pfam" id="PF00015">
    <property type="entry name" value="MCPsignal"/>
    <property type="match status" value="1"/>
</dbReference>
<comment type="caution">
    <text evidence="6">The sequence shown here is derived from an EMBL/GenBank/DDBJ whole genome shotgun (WGS) entry which is preliminary data.</text>
</comment>
<dbReference type="Gene3D" id="1.10.287.950">
    <property type="entry name" value="Methyl-accepting chemotaxis protein"/>
    <property type="match status" value="1"/>
</dbReference>
<feature type="domain" description="Methyl-accepting transducer" evidence="5">
    <location>
        <begin position="47"/>
        <end position="283"/>
    </location>
</feature>
<dbReference type="Gene3D" id="3.30.450.20">
    <property type="entry name" value="PAS domain"/>
    <property type="match status" value="1"/>
</dbReference>
<dbReference type="SUPFAM" id="SSF103190">
    <property type="entry name" value="Sensory domain-like"/>
    <property type="match status" value="1"/>
</dbReference>
<dbReference type="GO" id="GO:0016020">
    <property type="term" value="C:membrane"/>
    <property type="evidence" value="ECO:0007669"/>
    <property type="project" value="InterPro"/>
</dbReference>
<evidence type="ECO:0000256" key="2">
    <source>
        <dbReference type="ARBA" id="ARBA00029447"/>
    </source>
</evidence>
<comment type="similarity">
    <text evidence="2">Belongs to the methyl-accepting chemotaxis (MCP) protein family.</text>
</comment>
<dbReference type="PANTHER" id="PTHR32089:SF112">
    <property type="entry name" value="LYSOZYME-LIKE PROTEIN-RELATED"/>
    <property type="match status" value="1"/>
</dbReference>
<dbReference type="AlphaFoldDB" id="A0A8J4H4B3"/>
<dbReference type="InterPro" id="IPR029151">
    <property type="entry name" value="Sensor-like_sf"/>
</dbReference>
<organism evidence="6 7">
    <name type="scientific">Xylanibacillus composti</name>
    <dbReference type="NCBI Taxonomy" id="1572762"/>
    <lineage>
        <taxon>Bacteria</taxon>
        <taxon>Bacillati</taxon>
        <taxon>Bacillota</taxon>
        <taxon>Bacilli</taxon>
        <taxon>Bacillales</taxon>
        <taxon>Paenibacillaceae</taxon>
        <taxon>Xylanibacillus</taxon>
    </lineage>
</organism>
<evidence type="ECO:0000259" key="5">
    <source>
        <dbReference type="PROSITE" id="PS50111"/>
    </source>
</evidence>
<evidence type="ECO:0000256" key="4">
    <source>
        <dbReference type="SAM" id="MobiDB-lite"/>
    </source>
</evidence>
<name>A0A8J4H4B3_9BACL</name>
<dbReference type="RefSeq" id="WP_213412054.1">
    <property type="nucleotide sequence ID" value="NZ_BOVK01000025.1"/>
</dbReference>
<dbReference type="EMBL" id="BOVK01000025">
    <property type="protein sequence ID" value="GIQ69252.1"/>
    <property type="molecule type" value="Genomic_DNA"/>
</dbReference>
<accession>A0A8J4H4B3</accession>
<dbReference type="CDD" id="cd18773">
    <property type="entry name" value="PDC1_HK_sensor"/>
    <property type="match status" value="1"/>
</dbReference>
<evidence type="ECO:0000313" key="7">
    <source>
        <dbReference type="Proteomes" id="UP000677918"/>
    </source>
</evidence>
<dbReference type="SUPFAM" id="SSF58104">
    <property type="entry name" value="Methyl-accepting chemotaxis protein (MCP) signaling domain"/>
    <property type="match status" value="1"/>
</dbReference>
<dbReference type="GO" id="GO:0006935">
    <property type="term" value="P:chemotaxis"/>
    <property type="evidence" value="ECO:0007669"/>
    <property type="project" value="InterPro"/>
</dbReference>
<sequence length="460" mass="50918">MSFWRIGKRTSSNPKADAKEAQLRRFARESQVVADRMLGAVEEVGVTVTALTDVADHSVEHENRLRSNGTQTLARVESVFSSLQEAASAAAEMTSAAQTLGEQSEETNTLVLEVARSLQHTDQVMEKMNGVQQKMETSIMELTEEAGRIDEINRFIQEVVSQTSLLALNASIEAARAGEHGHGFSVVAQEIRKLADQGSGAVKRSSDLVSSIEKGVKEVVAAVREERASVQEGIEEMRTVKDKMDCVFLGVQSVHKLVDQARRSNEQQSEVVSRIADMLQEVVVLANQTLQGVDQAVSHMQVQRQQIHKLTLIRDELERASGELAASVRELDWQDHPASLAIAEEQMHEWIQSLVDDHELMPIDEQVHERKLKSFLEANDAIEAVWSNRTDGTFIYSCPPAGLLNAKQRDWWQSAMDGNMYVSPIYVSAITKKPCVTVSKSLVDGEGKTIGVVGMDIRMD</sequence>
<dbReference type="Pfam" id="PF22673">
    <property type="entry name" value="MCP-like_PDC_1"/>
    <property type="match status" value="1"/>
</dbReference>
<feature type="region of interest" description="Disordered" evidence="4">
    <location>
        <begin position="1"/>
        <end position="22"/>
    </location>
</feature>
<dbReference type="GO" id="GO:0004888">
    <property type="term" value="F:transmembrane signaling receptor activity"/>
    <property type="evidence" value="ECO:0007669"/>
    <property type="project" value="InterPro"/>
</dbReference>
<dbReference type="PRINTS" id="PR00260">
    <property type="entry name" value="CHEMTRNSDUCR"/>
</dbReference>
<evidence type="ECO:0000313" key="6">
    <source>
        <dbReference type="EMBL" id="GIQ69252.1"/>
    </source>
</evidence>
<keyword evidence="1 3" id="KW-0807">Transducer</keyword>
<dbReference type="InterPro" id="IPR004090">
    <property type="entry name" value="Chemotax_Me-accpt_rcpt"/>
</dbReference>